<gene>
    <name evidence="2" type="ORF">NEA10_14275</name>
</gene>
<dbReference type="InterPro" id="IPR012296">
    <property type="entry name" value="Nuclease_put_TT1808"/>
</dbReference>
<keyword evidence="3" id="KW-1185">Reference proteome</keyword>
<proteinExistence type="predicted"/>
<accession>A0ABY5ALC9</accession>
<dbReference type="InterPro" id="IPR011335">
    <property type="entry name" value="Restrct_endonuc-II-like"/>
</dbReference>
<evidence type="ECO:0000313" key="2">
    <source>
        <dbReference type="EMBL" id="USR90013.1"/>
    </source>
</evidence>
<evidence type="ECO:0000259" key="1">
    <source>
        <dbReference type="Pfam" id="PF05685"/>
    </source>
</evidence>
<feature type="domain" description="Putative restriction endonuclease" evidence="1">
    <location>
        <begin position="10"/>
        <end position="176"/>
    </location>
</feature>
<dbReference type="PANTHER" id="PTHR34107:SF5">
    <property type="entry name" value="SLL1355 PROTEIN"/>
    <property type="match status" value="1"/>
</dbReference>
<dbReference type="PANTHER" id="PTHR34107">
    <property type="entry name" value="SLL0198 PROTEIN-RELATED"/>
    <property type="match status" value="1"/>
</dbReference>
<organism evidence="2 3">
    <name type="scientific">Phormidium yuhuli AB48</name>
    <dbReference type="NCBI Taxonomy" id="2940671"/>
    <lineage>
        <taxon>Bacteria</taxon>
        <taxon>Bacillati</taxon>
        <taxon>Cyanobacteriota</taxon>
        <taxon>Cyanophyceae</taxon>
        <taxon>Oscillatoriophycideae</taxon>
        <taxon>Oscillatoriales</taxon>
        <taxon>Oscillatoriaceae</taxon>
        <taxon>Phormidium</taxon>
        <taxon>Phormidium yuhuli</taxon>
    </lineage>
</organism>
<keyword evidence="2" id="KW-0255">Endonuclease</keyword>
<dbReference type="GO" id="GO:0004519">
    <property type="term" value="F:endonuclease activity"/>
    <property type="evidence" value="ECO:0007669"/>
    <property type="project" value="UniProtKB-KW"/>
</dbReference>
<keyword evidence="2" id="KW-0540">Nuclease</keyword>
<keyword evidence="2" id="KW-0378">Hydrolase</keyword>
<dbReference type="Gene3D" id="3.90.1570.10">
    <property type="entry name" value="tt1808, chain A"/>
    <property type="match status" value="1"/>
</dbReference>
<protein>
    <submittedName>
        <fullName evidence="2">Uma2 family endonuclease</fullName>
    </submittedName>
</protein>
<dbReference type="CDD" id="cd06260">
    <property type="entry name" value="DUF820-like"/>
    <property type="match status" value="1"/>
</dbReference>
<dbReference type="EMBL" id="CP098611">
    <property type="protein sequence ID" value="USR90013.1"/>
    <property type="molecule type" value="Genomic_DNA"/>
</dbReference>
<name>A0ABY5ALC9_9CYAN</name>
<sequence length="187" mass="21026">MTAIAPSLSLEAFLQQPERKPYQEYIEGQIIPKPMPQGRHSRIQQKLITAINAVTEPDKIALALPELRCSFGDRSLVPDIAVFSWARIPLTENGEIGDRFNAAPDWTIEILSPEQSSTRVASNILYCLAAESEMGWLIDPKERLVQVFDGDRRIISIEQEGDRLPTPNFAQSLNLSLGTLWNWLKLA</sequence>
<reference evidence="2" key="1">
    <citation type="submission" date="2022-06" db="EMBL/GenBank/DDBJ databases">
        <title>Genome sequence of Phormidium yuhuli AB48 isolated from an industrial photobioreactor environment.</title>
        <authorList>
            <person name="Qiu Y."/>
            <person name="Noonan A.J.C."/>
            <person name="Dofher K."/>
            <person name="Koch M."/>
            <person name="Kieft B."/>
            <person name="Lin X."/>
            <person name="Ziels R.M."/>
            <person name="Hallam S.J."/>
        </authorList>
    </citation>
    <scope>NUCLEOTIDE SEQUENCE</scope>
    <source>
        <strain evidence="2">AB48</strain>
    </source>
</reference>
<evidence type="ECO:0000313" key="3">
    <source>
        <dbReference type="Proteomes" id="UP001056708"/>
    </source>
</evidence>
<dbReference type="Proteomes" id="UP001056708">
    <property type="component" value="Chromosome"/>
</dbReference>
<dbReference type="SUPFAM" id="SSF52980">
    <property type="entry name" value="Restriction endonuclease-like"/>
    <property type="match status" value="1"/>
</dbReference>
<dbReference type="Pfam" id="PF05685">
    <property type="entry name" value="Uma2"/>
    <property type="match status" value="1"/>
</dbReference>
<dbReference type="RefSeq" id="WP_252661577.1">
    <property type="nucleotide sequence ID" value="NZ_CP098611.1"/>
</dbReference>
<dbReference type="InterPro" id="IPR008538">
    <property type="entry name" value="Uma2"/>
</dbReference>